<sequence>MVSWCGANQGTGVETRERESNEGVLHRDVSSASKGEREKKGGSTGKRRSQSPMEGILPASRAIRAFEYSKFAPTSIRCRGQDGFSKSPGTSTARYSRLPCQAFTLAAAAPEACDSWGHRIYHVTVLHVNLHILPAAGLSPPPTVEMRLSLRLDRRHHWPTGLSPCVGV</sequence>
<evidence type="ECO:0000256" key="1">
    <source>
        <dbReference type="SAM" id="MobiDB-lite"/>
    </source>
</evidence>
<dbReference type="Proteomes" id="UP000070700">
    <property type="component" value="Unassembled WGS sequence"/>
</dbReference>
<evidence type="ECO:0000313" key="3">
    <source>
        <dbReference type="Proteomes" id="UP000070700"/>
    </source>
</evidence>
<dbReference type="GeneID" id="28816685"/>
<evidence type="ECO:0000313" key="2">
    <source>
        <dbReference type="EMBL" id="KUJ07516.1"/>
    </source>
</evidence>
<dbReference type="RefSeq" id="XP_018061871.1">
    <property type="nucleotide sequence ID" value="XM_018206959.1"/>
</dbReference>
<protein>
    <submittedName>
        <fullName evidence="2">Uncharacterized protein</fullName>
    </submittedName>
</protein>
<gene>
    <name evidence="2" type="ORF">LY89DRAFT_355461</name>
</gene>
<feature type="compositionally biased region" description="Basic and acidic residues" evidence="1">
    <location>
        <begin position="14"/>
        <end position="41"/>
    </location>
</feature>
<dbReference type="KEGG" id="psco:LY89DRAFT_355461"/>
<feature type="region of interest" description="Disordered" evidence="1">
    <location>
        <begin position="1"/>
        <end position="55"/>
    </location>
</feature>
<reference evidence="2 3" key="1">
    <citation type="submission" date="2015-10" db="EMBL/GenBank/DDBJ databases">
        <title>Full genome of DAOMC 229536 Phialocephala scopiformis, a fungal endophyte of spruce producing the potent anti-insectan compound rugulosin.</title>
        <authorList>
            <consortium name="DOE Joint Genome Institute"/>
            <person name="Walker A.K."/>
            <person name="Frasz S.L."/>
            <person name="Seifert K.A."/>
            <person name="Miller J.D."/>
            <person name="Mondo S.J."/>
            <person name="Labutti K."/>
            <person name="Lipzen A."/>
            <person name="Dockter R."/>
            <person name="Kennedy M."/>
            <person name="Grigoriev I.V."/>
            <person name="Spatafora J.W."/>
        </authorList>
    </citation>
    <scope>NUCLEOTIDE SEQUENCE [LARGE SCALE GENOMIC DNA]</scope>
    <source>
        <strain evidence="2 3">CBS 120377</strain>
    </source>
</reference>
<name>A0A132B527_MOLSC</name>
<accession>A0A132B527</accession>
<dbReference type="InParanoid" id="A0A132B527"/>
<keyword evidence="3" id="KW-1185">Reference proteome</keyword>
<dbReference type="EMBL" id="KQ947439">
    <property type="protein sequence ID" value="KUJ07516.1"/>
    <property type="molecule type" value="Genomic_DNA"/>
</dbReference>
<dbReference type="AlphaFoldDB" id="A0A132B527"/>
<feature type="compositionally biased region" description="Polar residues" evidence="1">
    <location>
        <begin position="1"/>
        <end position="12"/>
    </location>
</feature>
<organism evidence="2 3">
    <name type="scientific">Mollisia scopiformis</name>
    <name type="common">Conifer needle endophyte fungus</name>
    <name type="synonym">Phialocephala scopiformis</name>
    <dbReference type="NCBI Taxonomy" id="149040"/>
    <lineage>
        <taxon>Eukaryota</taxon>
        <taxon>Fungi</taxon>
        <taxon>Dikarya</taxon>
        <taxon>Ascomycota</taxon>
        <taxon>Pezizomycotina</taxon>
        <taxon>Leotiomycetes</taxon>
        <taxon>Helotiales</taxon>
        <taxon>Mollisiaceae</taxon>
        <taxon>Mollisia</taxon>
    </lineage>
</organism>
<proteinExistence type="predicted"/>